<evidence type="ECO:0000256" key="6">
    <source>
        <dbReference type="ARBA" id="ARBA00023170"/>
    </source>
</evidence>
<dbReference type="EMBL" id="CALNXJ010000016">
    <property type="protein sequence ID" value="CAH3118206.1"/>
    <property type="molecule type" value="Genomic_DNA"/>
</dbReference>
<evidence type="ECO:0000256" key="1">
    <source>
        <dbReference type="ARBA" id="ARBA00004141"/>
    </source>
</evidence>
<comment type="caution">
    <text evidence="10">The sequence shown here is derived from an EMBL/GenBank/DDBJ whole genome shotgun (WGS) entry which is preliminary data.</text>
</comment>
<evidence type="ECO:0000256" key="4">
    <source>
        <dbReference type="ARBA" id="ARBA00023040"/>
    </source>
</evidence>
<feature type="transmembrane region" description="Helical" evidence="8">
    <location>
        <begin position="274"/>
        <end position="295"/>
    </location>
</feature>
<dbReference type="PANTHER" id="PTHR24240">
    <property type="entry name" value="OPSIN"/>
    <property type="match status" value="1"/>
</dbReference>
<feature type="transmembrane region" description="Helical" evidence="8">
    <location>
        <begin position="89"/>
        <end position="110"/>
    </location>
</feature>
<dbReference type="PROSITE" id="PS50262">
    <property type="entry name" value="G_PROTEIN_RECEP_F1_2"/>
    <property type="match status" value="1"/>
</dbReference>
<reference evidence="10 11" key="1">
    <citation type="submission" date="2022-05" db="EMBL/GenBank/DDBJ databases">
        <authorList>
            <consortium name="Genoscope - CEA"/>
            <person name="William W."/>
        </authorList>
    </citation>
    <scope>NUCLEOTIDE SEQUENCE [LARGE SCALE GENOMIC DNA]</scope>
</reference>
<dbReference type="SUPFAM" id="SSF81321">
    <property type="entry name" value="Family A G protein-coupled receptor-like"/>
    <property type="match status" value="1"/>
</dbReference>
<keyword evidence="5 8" id="KW-0472">Membrane</keyword>
<keyword evidence="6" id="KW-0675">Receptor</keyword>
<dbReference type="CDD" id="cd00637">
    <property type="entry name" value="7tm_classA_rhodopsin-like"/>
    <property type="match status" value="1"/>
</dbReference>
<keyword evidence="3 8" id="KW-1133">Transmembrane helix</keyword>
<dbReference type="InterPro" id="IPR000276">
    <property type="entry name" value="GPCR_Rhodpsn"/>
</dbReference>
<dbReference type="PRINTS" id="PR00237">
    <property type="entry name" value="GPCRRHODOPSN"/>
</dbReference>
<evidence type="ECO:0000256" key="2">
    <source>
        <dbReference type="ARBA" id="ARBA00022692"/>
    </source>
</evidence>
<keyword evidence="4" id="KW-0297">G-protein coupled receptor</keyword>
<dbReference type="AlphaFoldDB" id="A0AAU9WLR7"/>
<dbReference type="InterPro" id="IPR017452">
    <property type="entry name" value="GPCR_Rhodpsn_7TM"/>
</dbReference>
<dbReference type="Pfam" id="PF00001">
    <property type="entry name" value="7tm_1"/>
    <property type="match status" value="1"/>
</dbReference>
<feature type="transmembrane region" description="Helical" evidence="8">
    <location>
        <begin position="52"/>
        <end position="77"/>
    </location>
</feature>
<accession>A0AAU9WLR7</accession>
<keyword evidence="11" id="KW-1185">Reference proteome</keyword>
<proteinExistence type="predicted"/>
<comment type="subcellular location">
    <subcellularLocation>
        <location evidence="1">Membrane</location>
        <topology evidence="1">Multi-pass membrane protein</topology>
    </subcellularLocation>
</comment>
<feature type="transmembrane region" description="Helical" evidence="8">
    <location>
        <begin position="20"/>
        <end position="40"/>
    </location>
</feature>
<feature type="transmembrane region" description="Helical" evidence="8">
    <location>
        <begin position="180"/>
        <end position="200"/>
    </location>
</feature>
<evidence type="ECO:0000256" key="3">
    <source>
        <dbReference type="ARBA" id="ARBA00022989"/>
    </source>
</evidence>
<dbReference type="GO" id="GO:0004930">
    <property type="term" value="F:G protein-coupled receptor activity"/>
    <property type="evidence" value="ECO:0007669"/>
    <property type="project" value="UniProtKB-KW"/>
</dbReference>
<keyword evidence="7" id="KW-0807">Transducer</keyword>
<feature type="transmembrane region" description="Helical" evidence="8">
    <location>
        <begin position="241"/>
        <end position="262"/>
    </location>
</feature>
<dbReference type="SMART" id="SM01381">
    <property type="entry name" value="7TM_GPCR_Srsx"/>
    <property type="match status" value="1"/>
</dbReference>
<sequence length="318" mass="35650">MSILELPHRSLAAVVTESGVCLALNIISIIGNSLVCLAVYRNRNLRSTTNVYIIALAVSDLLVAMIEMPLASATLIIGRFDFGFALCQLQGFIGPFATYVTPATMGLTAFNRYMRIVKGNSYNQVFSPCRSKIWVCCLWMSLALYLLIGRLTGWLNIGFITGYAVCAFTYPTAASQIVQYTIMVGVLFFIPLCIGIFSYYKIFFKTSQHQQIVVPSLQNSTNGNKSTARRSTVKEINISRVLLYVGAGFLCCWIPLWALALWKRFSPETCPRIAELLVTFFRFLSSTINPFIYTFNNNDFRKEFRKLLCCPKGARTAP</sequence>
<dbReference type="Proteomes" id="UP001159428">
    <property type="component" value="Unassembled WGS sequence"/>
</dbReference>
<organism evidence="10 11">
    <name type="scientific">Pocillopora meandrina</name>
    <dbReference type="NCBI Taxonomy" id="46732"/>
    <lineage>
        <taxon>Eukaryota</taxon>
        <taxon>Metazoa</taxon>
        <taxon>Cnidaria</taxon>
        <taxon>Anthozoa</taxon>
        <taxon>Hexacorallia</taxon>
        <taxon>Scleractinia</taxon>
        <taxon>Astrocoeniina</taxon>
        <taxon>Pocilloporidae</taxon>
        <taxon>Pocillopora</taxon>
    </lineage>
</organism>
<name>A0AAU9WLR7_9CNID</name>
<feature type="domain" description="G-protein coupled receptors family 1 profile" evidence="9">
    <location>
        <begin position="31"/>
        <end position="293"/>
    </location>
</feature>
<evidence type="ECO:0000313" key="10">
    <source>
        <dbReference type="EMBL" id="CAH3118206.1"/>
    </source>
</evidence>
<feature type="transmembrane region" description="Helical" evidence="8">
    <location>
        <begin position="131"/>
        <end position="148"/>
    </location>
</feature>
<dbReference type="InterPro" id="IPR050125">
    <property type="entry name" value="GPCR_opsins"/>
</dbReference>
<keyword evidence="2 8" id="KW-0812">Transmembrane</keyword>
<evidence type="ECO:0000313" key="11">
    <source>
        <dbReference type="Proteomes" id="UP001159428"/>
    </source>
</evidence>
<evidence type="ECO:0000256" key="8">
    <source>
        <dbReference type="SAM" id="Phobius"/>
    </source>
</evidence>
<gene>
    <name evidence="10" type="ORF">PMEA_00007194</name>
</gene>
<feature type="non-terminal residue" evidence="10">
    <location>
        <position position="318"/>
    </location>
</feature>
<evidence type="ECO:0000259" key="9">
    <source>
        <dbReference type="PROSITE" id="PS50262"/>
    </source>
</evidence>
<dbReference type="GO" id="GO:0016020">
    <property type="term" value="C:membrane"/>
    <property type="evidence" value="ECO:0007669"/>
    <property type="project" value="UniProtKB-SubCell"/>
</dbReference>
<protein>
    <recommendedName>
        <fullName evidence="9">G-protein coupled receptors family 1 profile domain-containing protein</fullName>
    </recommendedName>
</protein>
<evidence type="ECO:0000256" key="5">
    <source>
        <dbReference type="ARBA" id="ARBA00023136"/>
    </source>
</evidence>
<dbReference type="Gene3D" id="1.20.1070.10">
    <property type="entry name" value="Rhodopsin 7-helix transmembrane proteins"/>
    <property type="match status" value="1"/>
</dbReference>
<evidence type="ECO:0000256" key="7">
    <source>
        <dbReference type="ARBA" id="ARBA00023224"/>
    </source>
</evidence>